<dbReference type="GO" id="GO:0005993">
    <property type="term" value="P:trehalose catabolic process"/>
    <property type="evidence" value="ECO:0007669"/>
    <property type="project" value="TreeGrafter"/>
</dbReference>
<dbReference type="Pfam" id="PF01204">
    <property type="entry name" value="Trehalase"/>
    <property type="match status" value="1"/>
</dbReference>
<dbReference type="InterPro" id="IPR012341">
    <property type="entry name" value="6hp_glycosidase-like_sf"/>
</dbReference>
<dbReference type="InterPro" id="IPR001661">
    <property type="entry name" value="Glyco_hydro_37"/>
</dbReference>
<dbReference type="OrthoDB" id="106887at2"/>
<dbReference type="PRINTS" id="PR00744">
    <property type="entry name" value="GLHYDRLASE37"/>
</dbReference>
<dbReference type="PANTHER" id="PTHR23403">
    <property type="entry name" value="TREHALASE"/>
    <property type="match status" value="1"/>
</dbReference>
<organism evidence="3 4">
    <name type="scientific">Sphingomonas psychrotolerans</name>
    <dbReference type="NCBI Taxonomy" id="1327635"/>
    <lineage>
        <taxon>Bacteria</taxon>
        <taxon>Pseudomonadati</taxon>
        <taxon>Pseudomonadota</taxon>
        <taxon>Alphaproteobacteria</taxon>
        <taxon>Sphingomonadales</taxon>
        <taxon>Sphingomonadaceae</taxon>
        <taxon>Sphingomonas</taxon>
    </lineage>
</organism>
<dbReference type="KEGG" id="sphc:CVN68_02945"/>
<dbReference type="EMBL" id="CP024923">
    <property type="protein sequence ID" value="ATY31069.1"/>
    <property type="molecule type" value="Genomic_DNA"/>
</dbReference>
<protein>
    <submittedName>
        <fullName evidence="3">Trehalase</fullName>
    </submittedName>
</protein>
<dbReference type="AlphaFoldDB" id="A0A2K8MH47"/>
<dbReference type="RefSeq" id="WP_100280880.1">
    <property type="nucleotide sequence ID" value="NZ_CP024923.1"/>
</dbReference>
<keyword evidence="1" id="KW-0378">Hydrolase</keyword>
<dbReference type="PANTHER" id="PTHR23403:SF1">
    <property type="entry name" value="TREHALASE"/>
    <property type="match status" value="1"/>
</dbReference>
<dbReference type="InterPro" id="IPR008928">
    <property type="entry name" value="6-hairpin_glycosidase_sf"/>
</dbReference>
<keyword evidence="2" id="KW-0326">Glycosidase</keyword>
<dbReference type="GO" id="GO:0004555">
    <property type="term" value="F:alpha,alpha-trehalase activity"/>
    <property type="evidence" value="ECO:0007669"/>
    <property type="project" value="InterPro"/>
</dbReference>
<dbReference type="InterPro" id="IPR018232">
    <property type="entry name" value="Glyco_hydro_37_CS"/>
</dbReference>
<evidence type="ECO:0000313" key="4">
    <source>
        <dbReference type="Proteomes" id="UP000229081"/>
    </source>
</evidence>
<name>A0A2K8MH47_9SPHN</name>
<reference evidence="3 4" key="1">
    <citation type="submission" date="2017-11" db="EMBL/GenBank/DDBJ databases">
        <title>Complete genome sequence of Sphingomonas sp. Strain Cra20, a psychrotolerant potential plant growth promoting rhizobacteria.</title>
        <authorList>
            <person name="Luo Y."/>
        </authorList>
    </citation>
    <scope>NUCLEOTIDE SEQUENCE [LARGE SCALE GENOMIC DNA]</scope>
    <source>
        <strain evidence="3 4">Cra20</strain>
    </source>
</reference>
<dbReference type="Proteomes" id="UP000229081">
    <property type="component" value="Chromosome"/>
</dbReference>
<evidence type="ECO:0000256" key="2">
    <source>
        <dbReference type="ARBA" id="ARBA00023295"/>
    </source>
</evidence>
<dbReference type="PROSITE" id="PS00927">
    <property type="entry name" value="TREHALASE_1"/>
    <property type="match status" value="1"/>
</dbReference>
<keyword evidence="4" id="KW-1185">Reference proteome</keyword>
<dbReference type="SUPFAM" id="SSF48208">
    <property type="entry name" value="Six-hairpin glycosidases"/>
    <property type="match status" value="1"/>
</dbReference>
<evidence type="ECO:0000313" key="3">
    <source>
        <dbReference type="EMBL" id="ATY31069.1"/>
    </source>
</evidence>
<evidence type="ECO:0000256" key="1">
    <source>
        <dbReference type="ARBA" id="ARBA00022801"/>
    </source>
</evidence>
<dbReference type="NCBIfam" id="NF009773">
    <property type="entry name" value="PRK13270.1"/>
    <property type="match status" value="1"/>
</dbReference>
<accession>A0A2K8MH47</accession>
<gene>
    <name evidence="3" type="ORF">CVN68_02945</name>
</gene>
<proteinExistence type="predicted"/>
<dbReference type="PROSITE" id="PS00928">
    <property type="entry name" value="TREHALASE_2"/>
    <property type="match status" value="1"/>
</dbReference>
<dbReference type="Gene3D" id="1.50.10.10">
    <property type="match status" value="1"/>
</dbReference>
<sequence>MSPGRPSEVFGTLFAEVQEGGIFSDSKTFADAVALRAPEAILDARKAAGPLGDDGLLAFVRAHFELPHTEDSAAPEMLPLADFITMLWPTLTRAPVQSQPGSSLLDLPRRHVVPGGRFRELYYWDSYFTMLGLVRSGRQDLVEDMIANFGSLIDRFGYIPNGTRSYYLSRSHPPVFYLMAALCRDRSDGARHERLRWIRAEHAFWMAGADTLRAGGEHRRVVRLADGALLNRYWDDCAAPRDESWREDVELSRCVPKRDSGALWRDIRAAAESGWDFSSRWLGDAHSLETIRTTRLLPIDLNALLFGLEEAITREAAALGDDTVARDFAGRAVARRDAIDRHLWNEQRQFFADFDLDAGAPRDQLTAAQGFALFTGAAREERGPPVARALGKLLRAGGLLATDTVTGQQWDAPNGWAPLQWVAIEGLRAYGEPALADRIARHWLAMVEVHYAATGQLLEKYDVERCGAGGGGEYGTEVGFGWTNGVTLELLCRRAGAD</sequence>